<dbReference type="CDD" id="cd06685">
    <property type="entry name" value="PDZ7_GRIP1-2-like"/>
    <property type="match status" value="1"/>
</dbReference>
<reference evidence="6" key="2">
    <citation type="submission" date="2025-09" db="UniProtKB">
        <authorList>
            <consortium name="Ensembl"/>
        </authorList>
    </citation>
    <scope>IDENTIFICATION</scope>
</reference>
<gene>
    <name evidence="6" type="primary">LOC107655593</name>
</gene>
<dbReference type="Pfam" id="PF00595">
    <property type="entry name" value="PDZ"/>
    <property type="match status" value="3"/>
</dbReference>
<dbReference type="CDD" id="cd06686">
    <property type="entry name" value="PDZ4_GRIP1-2-like"/>
    <property type="match status" value="1"/>
</dbReference>
<dbReference type="CDD" id="cd06683">
    <property type="entry name" value="PDZ6_GRIP1-2-like"/>
    <property type="match status" value="1"/>
</dbReference>
<accession>A0A671QZT0</accession>
<evidence type="ECO:0000313" key="7">
    <source>
        <dbReference type="Proteomes" id="UP000472260"/>
    </source>
</evidence>
<dbReference type="InterPro" id="IPR041489">
    <property type="entry name" value="PDZ_6"/>
</dbReference>
<dbReference type="PROSITE" id="PS50106">
    <property type="entry name" value="PDZ"/>
    <property type="match status" value="4"/>
</dbReference>
<keyword evidence="3" id="KW-0677">Repeat</keyword>
<feature type="domain" description="PDZ" evidence="5">
    <location>
        <begin position="145"/>
        <end position="230"/>
    </location>
</feature>
<dbReference type="Pfam" id="PF17820">
    <property type="entry name" value="PDZ_6"/>
    <property type="match status" value="1"/>
</dbReference>
<dbReference type="FunFam" id="2.30.42.10:FF:000035">
    <property type="entry name" value="Glutamate receptor interacting protein 1"/>
    <property type="match status" value="1"/>
</dbReference>
<evidence type="ECO:0000256" key="1">
    <source>
        <dbReference type="ARBA" id="ARBA00004496"/>
    </source>
</evidence>
<sequence>LPFPSLTPNKKGKVTAFKTIKVSVSLASSTVGLAGQVVHTETTEVTLISNSIMGFGIQLQGGVFATETLSSPPLIAYIDPDSPAERCGILQIGDRILSINGIPTEDSTLEETNQLLRDSSITSKVTLEIEFDVAESVIPSSGTFHVKLPKKPGVELGITISSPSSRKPGDALIISDIKKGSVAHRTGTLELGDKLLAIDNIRLDNCSMEDAVQILQQCEDLVKLKIRKDEDNSDEQESSGAIIYTVELKRYGGPLGITISGTEEPFDPIIISSLTKGGLAERTGAIHIGDRILAINSNSLKGKPLSEAIHLLQMAGESVTLKIKKQGESPTGFQASGYSFHSHEWRNAKPGRGSLSPVNSSRQRNNILPDFGLGVDDWDRPSASGFTVGHDGTEPDQEENFWSQALEDLETCGQSGILRELEATIMSGSSLSLNHDPAPTRSHLGRQASFQERGSNKPQYTQANRSNTLPTDVSRKAFAMRRMKQEIKDIMSPTPVELHKVSLLKDSDLEDFGFSVSDGVLEKGVYVNNIRPGGPAEIGGLKPYDRLLQINRVRTRDFDCCLVVPLIAESGNKLDLVISRNPVSSQPSELNPLSNDEAWSAPPHGAKANPPLPKTAPSSGGKREGLVVL</sequence>
<feature type="compositionally biased region" description="Polar residues" evidence="4">
    <location>
        <begin position="585"/>
        <end position="594"/>
    </location>
</feature>
<dbReference type="Ensembl" id="ENSSANT00000081147.1">
    <property type="protein sequence ID" value="ENSSANP00000076351.1"/>
    <property type="gene ID" value="ENSSANG00000037742.1"/>
</dbReference>
<evidence type="ECO:0000313" key="6">
    <source>
        <dbReference type="Ensembl" id="ENSSANP00000076351.1"/>
    </source>
</evidence>
<dbReference type="CDD" id="cd06682">
    <property type="entry name" value="PDZ5_GRIP1-2-like"/>
    <property type="match status" value="1"/>
</dbReference>
<dbReference type="GO" id="GO:0005737">
    <property type="term" value="C:cytoplasm"/>
    <property type="evidence" value="ECO:0007669"/>
    <property type="project" value="UniProtKB-SubCell"/>
</dbReference>
<comment type="subcellular location">
    <subcellularLocation>
        <location evidence="1">Cytoplasm</location>
    </subcellularLocation>
</comment>
<feature type="domain" description="PDZ" evidence="5">
    <location>
        <begin position="500"/>
        <end position="582"/>
    </location>
</feature>
<feature type="domain" description="PDZ" evidence="5">
    <location>
        <begin position="245"/>
        <end position="327"/>
    </location>
</feature>
<evidence type="ECO:0000256" key="3">
    <source>
        <dbReference type="ARBA" id="ARBA00022737"/>
    </source>
</evidence>
<keyword evidence="7" id="KW-1185">Reference proteome</keyword>
<dbReference type="SUPFAM" id="SSF50156">
    <property type="entry name" value="PDZ domain-like"/>
    <property type="match status" value="4"/>
</dbReference>
<dbReference type="SMART" id="SM00228">
    <property type="entry name" value="PDZ"/>
    <property type="match status" value="4"/>
</dbReference>
<dbReference type="Proteomes" id="UP000472260">
    <property type="component" value="Unassembled WGS sequence"/>
</dbReference>
<organism evidence="6 7">
    <name type="scientific">Sinocyclocheilus anshuiensis</name>
    <dbReference type="NCBI Taxonomy" id="1608454"/>
    <lineage>
        <taxon>Eukaryota</taxon>
        <taxon>Metazoa</taxon>
        <taxon>Chordata</taxon>
        <taxon>Craniata</taxon>
        <taxon>Vertebrata</taxon>
        <taxon>Euteleostomi</taxon>
        <taxon>Actinopterygii</taxon>
        <taxon>Neopterygii</taxon>
        <taxon>Teleostei</taxon>
        <taxon>Ostariophysi</taxon>
        <taxon>Cypriniformes</taxon>
        <taxon>Cyprinidae</taxon>
        <taxon>Cyprininae</taxon>
        <taxon>Sinocyclocheilus</taxon>
    </lineage>
</organism>
<evidence type="ECO:0000256" key="2">
    <source>
        <dbReference type="ARBA" id="ARBA00022490"/>
    </source>
</evidence>
<dbReference type="AlphaFoldDB" id="A0A671QZT0"/>
<feature type="region of interest" description="Disordered" evidence="4">
    <location>
        <begin position="585"/>
        <end position="629"/>
    </location>
</feature>
<feature type="region of interest" description="Disordered" evidence="4">
    <location>
        <begin position="448"/>
        <end position="467"/>
    </location>
</feature>
<dbReference type="InterPro" id="IPR001478">
    <property type="entry name" value="PDZ"/>
</dbReference>
<proteinExistence type="predicted"/>
<name>A0A671QZT0_9TELE</name>
<evidence type="ECO:0000259" key="5">
    <source>
        <dbReference type="PROSITE" id="PS50106"/>
    </source>
</evidence>
<dbReference type="InterPro" id="IPR043545">
    <property type="entry name" value="GRIP1/2"/>
</dbReference>
<dbReference type="Gene3D" id="2.30.42.10">
    <property type="match status" value="4"/>
</dbReference>
<keyword evidence="2" id="KW-0963">Cytoplasm</keyword>
<protein>
    <submittedName>
        <fullName evidence="6">Glutamate receptor-interacting protein 1-like</fullName>
    </submittedName>
</protein>
<dbReference type="FunFam" id="2.30.42.10:FF:000025">
    <property type="entry name" value="Glutamate receptor interacting protein 1"/>
    <property type="match status" value="1"/>
</dbReference>
<dbReference type="PANTHER" id="PTHR46227:SF3">
    <property type="entry name" value="GLUTAMATE RECEPTOR-INTERACTING PROTEIN 1"/>
    <property type="match status" value="1"/>
</dbReference>
<reference evidence="6" key="1">
    <citation type="submission" date="2025-08" db="UniProtKB">
        <authorList>
            <consortium name="Ensembl"/>
        </authorList>
    </citation>
    <scope>IDENTIFICATION</scope>
</reference>
<evidence type="ECO:0000256" key="4">
    <source>
        <dbReference type="SAM" id="MobiDB-lite"/>
    </source>
</evidence>
<dbReference type="PANTHER" id="PTHR46227">
    <property type="entry name" value="GLUTAMATE RECEPTOR-INTERACTING PROTEIN GRIP"/>
    <property type="match status" value="1"/>
</dbReference>
<dbReference type="FunFam" id="2.30.42.10:FF:000022">
    <property type="entry name" value="Glutamate receptor interacting protein 1"/>
    <property type="match status" value="1"/>
</dbReference>
<feature type="domain" description="PDZ" evidence="5">
    <location>
        <begin position="44"/>
        <end position="119"/>
    </location>
</feature>
<dbReference type="InterPro" id="IPR036034">
    <property type="entry name" value="PDZ_sf"/>
</dbReference>
<dbReference type="GO" id="GO:0098887">
    <property type="term" value="P:neurotransmitter receptor transport, endosome to postsynaptic membrane"/>
    <property type="evidence" value="ECO:0007669"/>
    <property type="project" value="TreeGrafter"/>
</dbReference>
<dbReference type="FunFam" id="2.30.42.10:FF:000034">
    <property type="entry name" value="Glutamate receptor interacting protein 1"/>
    <property type="match status" value="1"/>
</dbReference>